<evidence type="ECO:0000313" key="3">
    <source>
        <dbReference type="Proteomes" id="UP000183107"/>
    </source>
</evidence>
<reference evidence="3" key="1">
    <citation type="submission" date="2016-10" db="EMBL/GenBank/DDBJ databases">
        <authorList>
            <person name="Varghese N."/>
        </authorList>
    </citation>
    <scope>NUCLEOTIDE SEQUENCE [LARGE SCALE GENOMIC DNA]</scope>
    <source>
        <strain evidence="3">Nsp8</strain>
    </source>
</reference>
<dbReference type="AlphaFoldDB" id="A0A1I5DFK7"/>
<proteinExistence type="predicted"/>
<name>A0A1I5DFK7_9PROT</name>
<dbReference type="EMBL" id="FOVJ01000005">
    <property type="protein sequence ID" value="SFN98039.1"/>
    <property type="molecule type" value="Genomic_DNA"/>
</dbReference>
<dbReference type="Proteomes" id="UP000183107">
    <property type="component" value="Unassembled WGS sequence"/>
</dbReference>
<protein>
    <recommendedName>
        <fullName evidence="1">DUF5675 domain-containing protein</fullName>
    </recommendedName>
</protein>
<dbReference type="STRING" id="1266925.GCA_000619905_02688"/>
<gene>
    <name evidence="2" type="ORF">SAMN05216386_2317</name>
</gene>
<feature type="domain" description="DUF5675" evidence="1">
    <location>
        <begin position="5"/>
        <end position="117"/>
    </location>
</feature>
<evidence type="ECO:0000259" key="1">
    <source>
        <dbReference type="Pfam" id="PF18925"/>
    </source>
</evidence>
<keyword evidence="3" id="KW-1185">Reference proteome</keyword>
<evidence type="ECO:0000313" key="2">
    <source>
        <dbReference type="EMBL" id="SFN98039.1"/>
    </source>
</evidence>
<organism evidence="2 3">
    <name type="scientific">Nitrosospira briensis</name>
    <dbReference type="NCBI Taxonomy" id="35799"/>
    <lineage>
        <taxon>Bacteria</taxon>
        <taxon>Pseudomonadati</taxon>
        <taxon>Pseudomonadota</taxon>
        <taxon>Betaproteobacteria</taxon>
        <taxon>Nitrosomonadales</taxon>
        <taxon>Nitrosomonadaceae</taxon>
        <taxon>Nitrosospira</taxon>
    </lineage>
</organism>
<dbReference type="RefSeq" id="WP_074797538.1">
    <property type="nucleotide sequence ID" value="NZ_FOVJ01000005.1"/>
</dbReference>
<dbReference type="OrthoDB" id="8719825at2"/>
<dbReference type="InterPro" id="IPR043732">
    <property type="entry name" value="DUF5675"/>
</dbReference>
<dbReference type="Pfam" id="PF18925">
    <property type="entry name" value="DUF5675"/>
    <property type="match status" value="1"/>
</dbReference>
<sequence length="130" mass="14687">MDLNVKRLVFSEESTVGELSINGEFECYTLEDKVRPVKIKGKTAIPAGRYEVIINFSQRFQRQLPLLLKVPDFEGVRIHPGNTAANTEGCILVGETKDDNFVGHSRLAFDRLFEKLKAASTTEKIFIKIE</sequence>
<accession>A0A1I5DFK7</accession>